<dbReference type="Proteomes" id="UP000829354">
    <property type="component" value="Chromosome X"/>
</dbReference>
<proteinExistence type="predicted"/>
<reference evidence="3 4" key="1">
    <citation type="submission" date="2022-04" db="EMBL/GenBank/DDBJ databases">
        <title>Chromosome-level reference genomes for two strains of Caenorhabditis briggsae: an improved platform for comparative genomics.</title>
        <authorList>
            <person name="Stevens L."/>
            <person name="Andersen E."/>
        </authorList>
    </citation>
    <scope>NUCLEOTIDE SEQUENCE [LARGE SCALE GENOMIC DNA]</scope>
    <source>
        <strain evidence="3">VX34</strain>
        <tissue evidence="3">Whole-organism</tissue>
    </source>
</reference>
<sequence>MFCQLTVVFCSLLVIIYACIPTQNVDSTATTTTSTTTVATTTTTVTEAPFPCNVCQKVYDPACQGFGIPTLLTGCPTAAEAGITYLLNAVIALFPFVPANSCSTVVVCPPTTTLEYLVFGTVLPGPSPAVAWCEETGADAGKWYTGISCDDVATSGHSIVSSTYNTGLNMRFCVGMLVMSWLKVLDTCIPTQFVNNDGSLGSRSTTLAPGATTTTIPGSGSGTTSSSTTTTTTTMSTTTTTVTEFPFPCNNCPKVYDNTCQGFGIPNLLQWCPTAAEAAIEYTLGLITSIFPFIPSGSCGTIITCPLTTALRIKILGAEIPAPVFYAWCEESGPRVGKWYTGTFLTPIELVSLACKPLIPG</sequence>
<dbReference type="EMBL" id="CP092625">
    <property type="protein sequence ID" value="UMM41960.1"/>
    <property type="molecule type" value="Genomic_DNA"/>
</dbReference>
<dbReference type="PANTHER" id="PTHR47921:SF1">
    <property type="entry name" value="C6 DOMAIN-CONTAINING PROTEIN-RELATED"/>
    <property type="match status" value="1"/>
</dbReference>
<keyword evidence="2" id="KW-0732">Signal</keyword>
<keyword evidence="4" id="KW-1185">Reference proteome</keyword>
<name>A0AAE9FFY6_CAEBR</name>
<organism evidence="3 4">
    <name type="scientific">Caenorhabditis briggsae</name>
    <dbReference type="NCBI Taxonomy" id="6238"/>
    <lineage>
        <taxon>Eukaryota</taxon>
        <taxon>Metazoa</taxon>
        <taxon>Ecdysozoa</taxon>
        <taxon>Nematoda</taxon>
        <taxon>Chromadorea</taxon>
        <taxon>Rhabditida</taxon>
        <taxon>Rhabditina</taxon>
        <taxon>Rhabditomorpha</taxon>
        <taxon>Rhabditoidea</taxon>
        <taxon>Rhabditidae</taxon>
        <taxon>Peloderinae</taxon>
        <taxon>Caenorhabditis</taxon>
    </lineage>
</organism>
<protein>
    <submittedName>
        <fullName evidence="3">Uncharacterized protein</fullName>
    </submittedName>
</protein>
<evidence type="ECO:0000313" key="4">
    <source>
        <dbReference type="Proteomes" id="UP000829354"/>
    </source>
</evidence>
<evidence type="ECO:0000256" key="1">
    <source>
        <dbReference type="SAM" id="MobiDB-lite"/>
    </source>
</evidence>
<dbReference type="AlphaFoldDB" id="A0AAE9FFY6"/>
<dbReference type="InterPro" id="IPR005044">
    <property type="entry name" value="DUF282_CAE_spp"/>
</dbReference>
<gene>
    <name evidence="3" type="ORF">L5515_017983</name>
</gene>
<feature type="signal peptide" evidence="2">
    <location>
        <begin position="1"/>
        <end position="18"/>
    </location>
</feature>
<dbReference type="PANTHER" id="PTHR47921">
    <property type="entry name" value="PROTEIN CBG14847-RELATED"/>
    <property type="match status" value="1"/>
</dbReference>
<evidence type="ECO:0000313" key="3">
    <source>
        <dbReference type="EMBL" id="UMM41960.1"/>
    </source>
</evidence>
<dbReference type="Pfam" id="PF03380">
    <property type="entry name" value="DUF282"/>
    <property type="match status" value="2"/>
</dbReference>
<accession>A0AAE9FFY6</accession>
<feature type="chain" id="PRO_5042006266" evidence="2">
    <location>
        <begin position="19"/>
        <end position="361"/>
    </location>
</feature>
<evidence type="ECO:0000256" key="2">
    <source>
        <dbReference type="SAM" id="SignalP"/>
    </source>
</evidence>
<feature type="region of interest" description="Disordered" evidence="1">
    <location>
        <begin position="204"/>
        <end position="235"/>
    </location>
</feature>